<dbReference type="NCBIfam" id="TIGR04056">
    <property type="entry name" value="OMP_RagA_SusC"/>
    <property type="match status" value="1"/>
</dbReference>
<dbReference type="InterPro" id="IPR039426">
    <property type="entry name" value="TonB-dep_rcpt-like"/>
</dbReference>
<proteinExistence type="inferred from homology"/>
<dbReference type="InterPro" id="IPR023997">
    <property type="entry name" value="TonB-dep_OMP_SusC/RagA_CS"/>
</dbReference>
<keyword evidence="12" id="KW-0675">Receptor</keyword>
<evidence type="ECO:0000256" key="5">
    <source>
        <dbReference type="ARBA" id="ARBA00023077"/>
    </source>
</evidence>
<keyword evidence="13" id="KW-1185">Reference proteome</keyword>
<keyword evidence="6 8" id="KW-0472">Membrane</keyword>
<keyword evidence="4 8" id="KW-0812">Transmembrane</keyword>
<dbReference type="InterPro" id="IPR036942">
    <property type="entry name" value="Beta-barrel_TonB_sf"/>
</dbReference>
<sequence length="1031" mass="113449">MKRVIHLLLLLFIMGGGIINAQNKTITGIMTDATDGAPIPGATVVVKGTTVGTITMFDGSYSLNVPENAEILVFSFVGMKSQEIAIVNQSVINVVMETESLGVEEVVVTAYGTKGKVGLKGAISVVEAKDMEQVPVASFDQMLQGKTTGLQISTGSGQPGSSNTTVRIRGNGSIMGGNDPLYVVDGVPIEAGAFASLNANDFETVSVLKDASSTAIYGSRAANGVILITTKRGKEGKTKVNIRHQSGVSMKTQERFDMMNTAEKLWFEEIAQKGPGWELSSLNPNYQSLSNEARAAQDAELARLRGINTNWQDQVFRMGKTHSTEANFMGGSEKTQFYVSFQNYYQEGLSPRSDINRYTGRINLDHKISDKIKVGIITSMGTSAANKIESEGGVALQNPFAAVYLANPWEEPYTTAGDINSGKYLFANPYLTDEQNAERYYEYDNVGSNSLDQMANSTNMVEEIKFVGAANLEWTITPDLSAKTQYGIDYRQTLTEREIRPEAYSARILGDDEPGREGQRSQSFGRRMEANFTNTLDYKKVIGDKHLLSAVVGTEYVNRTTFGFGFTGYGLDPKLPGSLQGMTSGTPGTVNTESNYFIPAVSGGESERALFSVFSLVNYTFNDKYTFSGSLRRDGSSAFGADNKYATLYSLGLTWDVTRESFMTDLTWVNNLKFRISYGLTGNQDGLDDYETLTTWGTTQYNNQKGTVLGRSGDPTLKWEIAKKFNVGFDYNLLANRLSGSLDVYNDITDDLFVVQTFSSWAGIPGNAKKTNAGKVRNRGIELLLNYDVIKNNDFIWSVGTNLSYNDNEVLDLGQVNEFEQGTSIIREGLPLGSHYMVKWAGVNPANGNALYYTKGGQVTENYSADDNIAEFGSSNPPFTGGFNTRVSYKGIELSAQFNFAQGYSRFNNQSFFQENPSFAQYNMSTAMLDVWQQPGDVTEIQGVHSTRQFSSKDIEDASFIRFRNLMLSYSLPKTILKRTGIVQGLKVYGQAQNLFTWTKWTGFDPEDSNNIASFEYPTPRVFSVGIDVAF</sequence>
<dbReference type="InterPro" id="IPR037066">
    <property type="entry name" value="Plug_dom_sf"/>
</dbReference>
<keyword evidence="7 8" id="KW-0998">Cell outer membrane</keyword>
<feature type="domain" description="TonB-dependent receptor-like beta-barrel" evidence="10">
    <location>
        <begin position="421"/>
        <end position="854"/>
    </location>
</feature>
<dbReference type="InterPro" id="IPR012910">
    <property type="entry name" value="Plug_dom"/>
</dbReference>
<dbReference type="NCBIfam" id="TIGR04057">
    <property type="entry name" value="SusC_RagA_signa"/>
    <property type="match status" value="1"/>
</dbReference>
<dbReference type="Gene3D" id="2.170.130.10">
    <property type="entry name" value="TonB-dependent receptor, plug domain"/>
    <property type="match status" value="1"/>
</dbReference>
<keyword evidence="3 8" id="KW-1134">Transmembrane beta strand</keyword>
<evidence type="ECO:0000256" key="4">
    <source>
        <dbReference type="ARBA" id="ARBA00022692"/>
    </source>
</evidence>
<protein>
    <submittedName>
        <fullName evidence="12">TonB-dependent receptor</fullName>
    </submittedName>
</protein>
<dbReference type="Pfam" id="PF00593">
    <property type="entry name" value="TonB_dep_Rec_b-barrel"/>
    <property type="match status" value="1"/>
</dbReference>
<dbReference type="Proteomes" id="UP000708576">
    <property type="component" value="Unassembled WGS sequence"/>
</dbReference>
<dbReference type="InterPro" id="IPR000531">
    <property type="entry name" value="Beta-barrel_TonB"/>
</dbReference>
<evidence type="ECO:0000256" key="8">
    <source>
        <dbReference type="PROSITE-ProRule" id="PRU01360"/>
    </source>
</evidence>
<evidence type="ECO:0000313" key="12">
    <source>
        <dbReference type="EMBL" id="MBS2100395.1"/>
    </source>
</evidence>
<keyword evidence="2 8" id="KW-0813">Transport</keyword>
<dbReference type="Gene3D" id="2.60.40.1120">
    <property type="entry name" value="Carboxypeptidase-like, regulatory domain"/>
    <property type="match status" value="1"/>
</dbReference>
<organism evidence="12 13">
    <name type="scientific">Carboxylicivirga linearis</name>
    <dbReference type="NCBI Taxonomy" id="1628157"/>
    <lineage>
        <taxon>Bacteria</taxon>
        <taxon>Pseudomonadati</taxon>
        <taxon>Bacteroidota</taxon>
        <taxon>Bacteroidia</taxon>
        <taxon>Marinilabiliales</taxon>
        <taxon>Marinilabiliaceae</taxon>
        <taxon>Carboxylicivirga</taxon>
    </lineage>
</organism>
<evidence type="ECO:0000256" key="7">
    <source>
        <dbReference type="ARBA" id="ARBA00023237"/>
    </source>
</evidence>
<evidence type="ECO:0000256" key="6">
    <source>
        <dbReference type="ARBA" id="ARBA00023136"/>
    </source>
</evidence>
<comment type="caution">
    <text evidence="12">The sequence shown here is derived from an EMBL/GenBank/DDBJ whole genome shotgun (WGS) entry which is preliminary data.</text>
</comment>
<feature type="domain" description="TonB-dependent receptor plug" evidence="11">
    <location>
        <begin position="120"/>
        <end position="225"/>
    </location>
</feature>
<evidence type="ECO:0000256" key="2">
    <source>
        <dbReference type="ARBA" id="ARBA00022448"/>
    </source>
</evidence>
<dbReference type="EMBL" id="JAGUCO010000022">
    <property type="protein sequence ID" value="MBS2100395.1"/>
    <property type="molecule type" value="Genomic_DNA"/>
</dbReference>
<evidence type="ECO:0000256" key="9">
    <source>
        <dbReference type="RuleBase" id="RU003357"/>
    </source>
</evidence>
<dbReference type="Gene3D" id="2.40.170.20">
    <property type="entry name" value="TonB-dependent receptor, beta-barrel domain"/>
    <property type="match status" value="1"/>
</dbReference>
<dbReference type="Pfam" id="PF07715">
    <property type="entry name" value="Plug"/>
    <property type="match status" value="1"/>
</dbReference>
<comment type="subcellular location">
    <subcellularLocation>
        <location evidence="1 8">Cell outer membrane</location>
        <topology evidence="1 8">Multi-pass membrane protein</topology>
    </subcellularLocation>
</comment>
<keyword evidence="5 9" id="KW-0798">TonB box</keyword>
<evidence type="ECO:0000256" key="1">
    <source>
        <dbReference type="ARBA" id="ARBA00004571"/>
    </source>
</evidence>
<dbReference type="RefSeq" id="WP_212218148.1">
    <property type="nucleotide sequence ID" value="NZ_JAGUCO010000022.1"/>
</dbReference>
<gene>
    <name evidence="12" type="ORF">KEM10_19070</name>
</gene>
<evidence type="ECO:0000259" key="10">
    <source>
        <dbReference type="Pfam" id="PF00593"/>
    </source>
</evidence>
<evidence type="ECO:0000313" key="13">
    <source>
        <dbReference type="Proteomes" id="UP000708576"/>
    </source>
</evidence>
<comment type="similarity">
    <text evidence="8 9">Belongs to the TonB-dependent receptor family.</text>
</comment>
<dbReference type="InterPro" id="IPR008969">
    <property type="entry name" value="CarboxyPept-like_regulatory"/>
</dbReference>
<evidence type="ECO:0000256" key="3">
    <source>
        <dbReference type="ARBA" id="ARBA00022452"/>
    </source>
</evidence>
<dbReference type="PROSITE" id="PS52016">
    <property type="entry name" value="TONB_DEPENDENT_REC_3"/>
    <property type="match status" value="1"/>
</dbReference>
<reference evidence="12 13" key="1">
    <citation type="journal article" date="2015" name="Int. J. Syst. Evol. Microbiol.">
        <title>Carboxylicivirga linearis sp. nov., isolated from a sea cucumber culture pond.</title>
        <authorList>
            <person name="Wang F.Q."/>
            <person name="Zhou Y.X."/>
            <person name="Lin X.Z."/>
            <person name="Chen G.J."/>
            <person name="Du Z.J."/>
        </authorList>
    </citation>
    <scope>NUCLEOTIDE SEQUENCE [LARGE SCALE GENOMIC DNA]</scope>
    <source>
        <strain evidence="12 13">FB218</strain>
    </source>
</reference>
<dbReference type="SUPFAM" id="SSF56935">
    <property type="entry name" value="Porins"/>
    <property type="match status" value="1"/>
</dbReference>
<dbReference type="SUPFAM" id="SSF49464">
    <property type="entry name" value="Carboxypeptidase regulatory domain-like"/>
    <property type="match status" value="1"/>
</dbReference>
<name>A0ABS5JZR3_9BACT</name>
<dbReference type="InterPro" id="IPR023996">
    <property type="entry name" value="TonB-dep_OMP_SusC/RagA"/>
</dbReference>
<accession>A0ABS5JZR3</accession>
<dbReference type="Pfam" id="PF13715">
    <property type="entry name" value="CarbopepD_reg_2"/>
    <property type="match status" value="1"/>
</dbReference>
<evidence type="ECO:0000259" key="11">
    <source>
        <dbReference type="Pfam" id="PF07715"/>
    </source>
</evidence>